<gene>
    <name evidence="3" type="ORF">BDY21DRAFT_370702</name>
</gene>
<keyword evidence="2" id="KW-0472">Membrane</keyword>
<protein>
    <recommendedName>
        <fullName evidence="5">MARVEL domain-containing protein</fullName>
    </recommendedName>
</protein>
<keyword evidence="2" id="KW-0812">Transmembrane</keyword>
<evidence type="ECO:0000256" key="1">
    <source>
        <dbReference type="SAM" id="MobiDB-lite"/>
    </source>
</evidence>
<evidence type="ECO:0000313" key="4">
    <source>
        <dbReference type="Proteomes" id="UP000799766"/>
    </source>
</evidence>
<dbReference type="AlphaFoldDB" id="A0A6A6P3X3"/>
<feature type="transmembrane region" description="Helical" evidence="2">
    <location>
        <begin position="81"/>
        <end position="104"/>
    </location>
</feature>
<dbReference type="Proteomes" id="UP000799766">
    <property type="component" value="Unassembled WGS sequence"/>
</dbReference>
<keyword evidence="2" id="KW-1133">Transmembrane helix</keyword>
<evidence type="ECO:0008006" key="5">
    <source>
        <dbReference type="Google" id="ProtNLM"/>
    </source>
</evidence>
<keyword evidence="4" id="KW-1185">Reference proteome</keyword>
<dbReference type="OrthoDB" id="5211263at2759"/>
<name>A0A6A6P3X3_9PEZI</name>
<reference evidence="3" key="1">
    <citation type="journal article" date="2020" name="Stud. Mycol.">
        <title>101 Dothideomycetes genomes: a test case for predicting lifestyles and emergence of pathogens.</title>
        <authorList>
            <person name="Haridas S."/>
            <person name="Albert R."/>
            <person name="Binder M."/>
            <person name="Bloem J."/>
            <person name="Labutti K."/>
            <person name="Salamov A."/>
            <person name="Andreopoulos B."/>
            <person name="Baker S."/>
            <person name="Barry K."/>
            <person name="Bills G."/>
            <person name="Bluhm B."/>
            <person name="Cannon C."/>
            <person name="Castanera R."/>
            <person name="Culley D."/>
            <person name="Daum C."/>
            <person name="Ezra D."/>
            <person name="Gonzalez J."/>
            <person name="Henrissat B."/>
            <person name="Kuo A."/>
            <person name="Liang C."/>
            <person name="Lipzen A."/>
            <person name="Lutzoni F."/>
            <person name="Magnuson J."/>
            <person name="Mondo S."/>
            <person name="Nolan M."/>
            <person name="Ohm R."/>
            <person name="Pangilinan J."/>
            <person name="Park H.-J."/>
            <person name="Ramirez L."/>
            <person name="Alfaro M."/>
            <person name="Sun H."/>
            <person name="Tritt A."/>
            <person name="Yoshinaga Y."/>
            <person name="Zwiers L.-H."/>
            <person name="Turgeon B."/>
            <person name="Goodwin S."/>
            <person name="Spatafora J."/>
            <person name="Crous P."/>
            <person name="Grigoriev I."/>
        </authorList>
    </citation>
    <scope>NUCLEOTIDE SEQUENCE</scope>
    <source>
        <strain evidence="3">ATCC 16933</strain>
    </source>
</reference>
<feature type="transmembrane region" description="Helical" evidence="2">
    <location>
        <begin position="110"/>
        <end position="134"/>
    </location>
</feature>
<feature type="region of interest" description="Disordered" evidence="1">
    <location>
        <begin position="143"/>
        <end position="186"/>
    </location>
</feature>
<accession>A0A6A6P3X3</accession>
<feature type="compositionally biased region" description="Low complexity" evidence="1">
    <location>
        <begin position="164"/>
        <end position="184"/>
    </location>
</feature>
<feature type="transmembrane region" description="Helical" evidence="2">
    <location>
        <begin position="12"/>
        <end position="35"/>
    </location>
</feature>
<evidence type="ECO:0000313" key="3">
    <source>
        <dbReference type="EMBL" id="KAF2458458.1"/>
    </source>
</evidence>
<sequence>MGSPNSPWLKRVLIPFWAIRGLFMAILIIIFALGIGILADDAPGEYIAIWAVFLGLFIFCLVLDIITIVKFARNHLSPRLFLIFNVIQTTFWTVVFVLEIVGAASTRSGVGGIILTVIVFATYVGLLIYGSVVFHRHRKAGNRGAYQPTPDQQADTAYTGGPAYQMYPPQQQQPQPHQQPQQMPVYGQAANYYGGQEQGQVQPQHYGYAGQPVVTELPGEVK</sequence>
<organism evidence="3 4">
    <name type="scientific">Lineolata rhizophorae</name>
    <dbReference type="NCBI Taxonomy" id="578093"/>
    <lineage>
        <taxon>Eukaryota</taxon>
        <taxon>Fungi</taxon>
        <taxon>Dikarya</taxon>
        <taxon>Ascomycota</taxon>
        <taxon>Pezizomycotina</taxon>
        <taxon>Dothideomycetes</taxon>
        <taxon>Dothideomycetes incertae sedis</taxon>
        <taxon>Lineolatales</taxon>
        <taxon>Lineolataceae</taxon>
        <taxon>Lineolata</taxon>
    </lineage>
</organism>
<feature type="transmembrane region" description="Helical" evidence="2">
    <location>
        <begin position="47"/>
        <end position="69"/>
    </location>
</feature>
<evidence type="ECO:0000256" key="2">
    <source>
        <dbReference type="SAM" id="Phobius"/>
    </source>
</evidence>
<dbReference type="EMBL" id="MU001677">
    <property type="protein sequence ID" value="KAF2458458.1"/>
    <property type="molecule type" value="Genomic_DNA"/>
</dbReference>
<proteinExistence type="predicted"/>